<organism evidence="2 3">
    <name type="scientific">Pandoraea pnomenusa</name>
    <dbReference type="NCBI Taxonomy" id="93220"/>
    <lineage>
        <taxon>Bacteria</taxon>
        <taxon>Pseudomonadati</taxon>
        <taxon>Pseudomonadota</taxon>
        <taxon>Betaproteobacteria</taxon>
        <taxon>Burkholderiales</taxon>
        <taxon>Burkholderiaceae</taxon>
        <taxon>Pandoraea</taxon>
    </lineage>
</organism>
<dbReference type="STRING" id="93220.A6P55_16310"/>
<proteinExistence type="predicted"/>
<sequence length="210" mass="23395">MIEYRTNLRQRFGHPNISVAVAPELGVGFEWILSYFENEVADGAAFSDKQLVQIGWMLVMLRKNSSGDLDVWEPSFDSIPITWVKGGSMTIRHLMLQREVCAQLDVGPEFPALNLSGIVSADFLDSDSFYMDREAVDAAADSGWLFEGPEPSGGKHYSLFEIAVARPEIIAFLALPMGASVKYRKSCIDIRIGLQSVSSKNNDFLRKVLR</sequence>
<protein>
    <recommendedName>
        <fullName evidence="1">Imm33-like domain-containing protein</fullName>
    </recommendedName>
</protein>
<dbReference type="AlphaFoldDB" id="A0A378YUY1"/>
<dbReference type="EMBL" id="UGSG01000001">
    <property type="protein sequence ID" value="SUA80583.1"/>
    <property type="molecule type" value="Genomic_DNA"/>
</dbReference>
<dbReference type="Pfam" id="PF24719">
    <property type="entry name" value="Imm33-like"/>
    <property type="match status" value="1"/>
</dbReference>
<dbReference type="OrthoDB" id="7063432at2"/>
<evidence type="ECO:0000259" key="1">
    <source>
        <dbReference type="Pfam" id="PF24719"/>
    </source>
</evidence>
<accession>A0A378YUY1</accession>
<gene>
    <name evidence="2" type="ORF">NCTC13160_03822</name>
</gene>
<dbReference type="KEGG" id="ppnm:LV28_19370"/>
<dbReference type="Proteomes" id="UP000254573">
    <property type="component" value="Unassembled WGS sequence"/>
</dbReference>
<feature type="domain" description="Imm33-like" evidence="1">
    <location>
        <begin position="97"/>
        <end position="184"/>
    </location>
</feature>
<name>A0A378YUY1_9BURK</name>
<dbReference type="InterPro" id="IPR056509">
    <property type="entry name" value="Imm33-like"/>
</dbReference>
<evidence type="ECO:0000313" key="3">
    <source>
        <dbReference type="Proteomes" id="UP000254573"/>
    </source>
</evidence>
<evidence type="ECO:0000313" key="2">
    <source>
        <dbReference type="EMBL" id="SUA80583.1"/>
    </source>
</evidence>
<reference evidence="2 3" key="1">
    <citation type="submission" date="2018-06" db="EMBL/GenBank/DDBJ databases">
        <authorList>
            <consortium name="Pathogen Informatics"/>
            <person name="Doyle S."/>
        </authorList>
    </citation>
    <scope>NUCLEOTIDE SEQUENCE [LARGE SCALE GENOMIC DNA]</scope>
    <source>
        <strain evidence="2 3">NCTC13160</strain>
    </source>
</reference>
<dbReference type="RefSeq" id="WP_038620077.1">
    <property type="nucleotide sequence ID" value="NZ_CP009553.3"/>
</dbReference>